<proteinExistence type="predicted"/>
<organism evidence="1 2">
    <name type="scientific">Tsukamurella asaccharolytica</name>
    <dbReference type="NCBI Taxonomy" id="2592067"/>
    <lineage>
        <taxon>Bacteria</taxon>
        <taxon>Bacillati</taxon>
        <taxon>Actinomycetota</taxon>
        <taxon>Actinomycetes</taxon>
        <taxon>Mycobacteriales</taxon>
        <taxon>Tsukamurellaceae</taxon>
        <taxon>Tsukamurella</taxon>
    </lineage>
</organism>
<dbReference type="EMBL" id="VIGW01000005">
    <property type="protein sequence ID" value="TWS19114.1"/>
    <property type="molecule type" value="Genomic_DNA"/>
</dbReference>
<evidence type="ECO:0000313" key="2">
    <source>
        <dbReference type="Proteomes" id="UP000317291"/>
    </source>
</evidence>
<dbReference type="AlphaFoldDB" id="A0A5C5R9K2"/>
<comment type="caution">
    <text evidence="1">The sequence shown here is derived from an EMBL/GenBank/DDBJ whole genome shotgun (WGS) entry which is preliminary data.</text>
</comment>
<sequence length="212" mass="21755">MSTALHDIGPSDERECTNEACARAYRQGEAKMTTGSRRITRRGAASIAGAAALVSLAACTPVVGSGSAQPSDVAAYQSTVAASRAAAAASAKTSACTAWRAEFDKRNRVTDSTIAATKGGNWTWDSIGPSITAELAAIATEAGTLPGIIATPDLAATIRTLMSDYKTKLDAYGEALRADQAARSAESWARSNPALDALEAVTDNVKGICSIA</sequence>
<reference evidence="1 2" key="1">
    <citation type="submission" date="2019-06" db="EMBL/GenBank/DDBJ databases">
        <title>Tsukamurella conjunctivitidis sp. nov., Tsukamurella assacharolytica sp. nov. and Tsukamurella sputae sp. nov. isolated from patients with conjunctivitis, bacteraemia (lymphoma) and respiratory infection (sputum) in Hong Kong.</title>
        <authorList>
            <person name="Teng J.L.L."/>
            <person name="Lee H.H."/>
            <person name="Fong J.Y.H."/>
            <person name="Fok K.M.N."/>
            <person name="Lau S.K.P."/>
            <person name="Woo P.C.Y."/>
        </authorList>
    </citation>
    <scope>NUCLEOTIDE SEQUENCE [LARGE SCALE GENOMIC DNA]</scope>
    <source>
        <strain evidence="1 2">HKU71</strain>
    </source>
</reference>
<name>A0A5C5R9K2_9ACTN</name>
<dbReference type="OrthoDB" id="4774295at2"/>
<gene>
    <name evidence="1" type="ORF">FK529_11395</name>
</gene>
<dbReference type="Proteomes" id="UP000317291">
    <property type="component" value="Unassembled WGS sequence"/>
</dbReference>
<protein>
    <submittedName>
        <fullName evidence="1">Uncharacterized protein</fullName>
    </submittedName>
</protein>
<accession>A0A5C5R9K2</accession>
<dbReference type="RefSeq" id="WP_146561169.1">
    <property type="nucleotide sequence ID" value="NZ_VIGW01000005.1"/>
</dbReference>
<keyword evidence="2" id="KW-1185">Reference proteome</keyword>
<evidence type="ECO:0000313" key="1">
    <source>
        <dbReference type="EMBL" id="TWS19114.1"/>
    </source>
</evidence>